<evidence type="ECO:0000313" key="2">
    <source>
        <dbReference type="EMBL" id="TDL13298.1"/>
    </source>
</evidence>
<proteinExistence type="predicted"/>
<feature type="compositionally biased region" description="Basic and acidic residues" evidence="1">
    <location>
        <begin position="272"/>
        <end position="291"/>
    </location>
</feature>
<dbReference type="EMBL" id="ML170746">
    <property type="protein sequence ID" value="TDL13298.1"/>
    <property type="molecule type" value="Genomic_DNA"/>
</dbReference>
<feature type="non-terminal residue" evidence="2">
    <location>
        <position position="453"/>
    </location>
</feature>
<dbReference type="VEuPathDB" id="FungiDB:BD410DRAFT_847095"/>
<keyword evidence="3" id="KW-1185">Reference proteome</keyword>
<feature type="region of interest" description="Disordered" evidence="1">
    <location>
        <begin position="146"/>
        <end position="340"/>
    </location>
</feature>
<reference evidence="2 3" key="1">
    <citation type="submission" date="2018-06" db="EMBL/GenBank/DDBJ databases">
        <title>A transcriptomic atlas of mushroom development highlights an independent origin of complex multicellularity.</title>
        <authorList>
            <consortium name="DOE Joint Genome Institute"/>
            <person name="Krizsan K."/>
            <person name="Almasi E."/>
            <person name="Merenyi Z."/>
            <person name="Sahu N."/>
            <person name="Viragh M."/>
            <person name="Koszo T."/>
            <person name="Mondo S."/>
            <person name="Kiss B."/>
            <person name="Balint B."/>
            <person name="Kues U."/>
            <person name="Barry K."/>
            <person name="Hegedus J.C."/>
            <person name="Henrissat B."/>
            <person name="Johnson J."/>
            <person name="Lipzen A."/>
            <person name="Ohm R."/>
            <person name="Nagy I."/>
            <person name="Pangilinan J."/>
            <person name="Yan J."/>
            <person name="Xiong Y."/>
            <person name="Grigoriev I.V."/>
            <person name="Hibbett D.S."/>
            <person name="Nagy L.G."/>
        </authorList>
    </citation>
    <scope>NUCLEOTIDE SEQUENCE [LARGE SCALE GENOMIC DNA]</scope>
    <source>
        <strain evidence="2 3">SZMC22713</strain>
    </source>
</reference>
<accession>A0A4Y7PE76</accession>
<evidence type="ECO:0000313" key="3">
    <source>
        <dbReference type="Proteomes" id="UP000294933"/>
    </source>
</evidence>
<feature type="compositionally biased region" description="Basic residues" evidence="1">
    <location>
        <begin position="443"/>
        <end position="453"/>
    </location>
</feature>
<feature type="region of interest" description="Disordered" evidence="1">
    <location>
        <begin position="431"/>
        <end position="453"/>
    </location>
</feature>
<name>A0A4Y7PE76_9AGAM</name>
<evidence type="ECO:0000256" key="1">
    <source>
        <dbReference type="SAM" id="MobiDB-lite"/>
    </source>
</evidence>
<sequence length="453" mass="48634">MASFSPAPIATEPTPKDMLKPLLVRAKPNFSAIPLETAPQEVKAGWALRVSGILDEVDEVMMALQGKPGLGKAKAQVETWKTTLHDFKLSNGLAEEDVEDLFWSDEDDDMGDIPSEPAVPARVEDSFPDNLGAGVQASSIPGLSTLHQAISDPDSDNFLPSSRDVHDAGPTAPHETISDSAGDHVHVTQSSSRDAHDAGATTLSQTISDSDRTDTNTTLRPSHDAQVTFEEGQNPPSPRAERDETASEGLSLFPVHDVDLQTASPMEDDESETSRSESSEPEVSSRKRPREDDADDAPADLPTTSSGKVQPQVFIARADHSRPTPTPPITVQGPKAKRLKSDTPVIKEDTGNGTVETGDDGSADWTYRDKEGKLVTKHYDPVRGESCRRCTMQRLNCLVILSEKTTSIACMACTRGKSGCSFVTDRKEAKGLASGKSTGNVHAAKKTNAKKTE</sequence>
<dbReference type="AlphaFoldDB" id="A0A4Y7PE76"/>
<organism evidence="2 3">
    <name type="scientific">Rickenella mellea</name>
    <dbReference type="NCBI Taxonomy" id="50990"/>
    <lineage>
        <taxon>Eukaryota</taxon>
        <taxon>Fungi</taxon>
        <taxon>Dikarya</taxon>
        <taxon>Basidiomycota</taxon>
        <taxon>Agaricomycotina</taxon>
        <taxon>Agaricomycetes</taxon>
        <taxon>Hymenochaetales</taxon>
        <taxon>Rickenellaceae</taxon>
        <taxon>Rickenella</taxon>
    </lineage>
</organism>
<dbReference type="Proteomes" id="UP000294933">
    <property type="component" value="Unassembled WGS sequence"/>
</dbReference>
<protein>
    <submittedName>
        <fullName evidence="2">Uncharacterized protein</fullName>
    </submittedName>
</protein>
<gene>
    <name evidence="2" type="ORF">BD410DRAFT_847095</name>
</gene>